<accession>A0A1X7PNU0</accession>
<evidence type="ECO:0008006" key="3">
    <source>
        <dbReference type="Google" id="ProtNLM"/>
    </source>
</evidence>
<evidence type="ECO:0000313" key="1">
    <source>
        <dbReference type="EMBL" id="SMH53612.1"/>
    </source>
</evidence>
<evidence type="ECO:0000313" key="2">
    <source>
        <dbReference type="Proteomes" id="UP000193083"/>
    </source>
</evidence>
<dbReference type="AlphaFoldDB" id="A0A1X7PNU0"/>
<gene>
    <name evidence="1" type="ORF">SAMN02982922_4893</name>
</gene>
<sequence length="90" mass="9833">MAVTETVRISFTGRFVPPSFLDFVDRRAARLDLDVSITSADPARVAVEVSGQPDLIDAFEMACSLGPLDCIVLDCNRAIVHTGRMENGHR</sequence>
<protein>
    <recommendedName>
        <fullName evidence="3">Acylphosphatase</fullName>
    </recommendedName>
</protein>
<proteinExistence type="predicted"/>
<name>A0A1X7PNU0_9HYPH</name>
<dbReference type="InterPro" id="IPR036046">
    <property type="entry name" value="Acylphosphatase-like_dom_sf"/>
</dbReference>
<keyword evidence="2" id="KW-1185">Reference proteome</keyword>
<reference evidence="1 2" key="1">
    <citation type="submission" date="2017-04" db="EMBL/GenBank/DDBJ databases">
        <authorList>
            <person name="Afonso C.L."/>
            <person name="Miller P.J."/>
            <person name="Scott M.A."/>
            <person name="Spackman E."/>
            <person name="Goraichik I."/>
            <person name="Dimitrov K.M."/>
            <person name="Suarez D.L."/>
            <person name="Swayne D.E."/>
        </authorList>
    </citation>
    <scope>NUCLEOTIDE SEQUENCE [LARGE SCALE GENOMIC DNA]</scope>
    <source>
        <strain evidence="1 2">B5P</strain>
    </source>
</reference>
<dbReference type="RefSeq" id="WP_085466538.1">
    <property type="nucleotide sequence ID" value="NZ_FXBL01000004.1"/>
</dbReference>
<dbReference type="Proteomes" id="UP000193083">
    <property type="component" value="Unassembled WGS sequence"/>
</dbReference>
<dbReference type="SUPFAM" id="SSF54975">
    <property type="entry name" value="Acylphosphatase/BLUF domain-like"/>
    <property type="match status" value="1"/>
</dbReference>
<dbReference type="EMBL" id="FXBL01000004">
    <property type="protein sequence ID" value="SMH53612.1"/>
    <property type="molecule type" value="Genomic_DNA"/>
</dbReference>
<organism evidence="1 2">
    <name type="scientific">Mesorhizobium australicum</name>
    <dbReference type="NCBI Taxonomy" id="536018"/>
    <lineage>
        <taxon>Bacteria</taxon>
        <taxon>Pseudomonadati</taxon>
        <taxon>Pseudomonadota</taxon>
        <taxon>Alphaproteobacteria</taxon>
        <taxon>Hyphomicrobiales</taxon>
        <taxon>Phyllobacteriaceae</taxon>
        <taxon>Mesorhizobium</taxon>
    </lineage>
</organism>
<dbReference type="OrthoDB" id="7774747at2"/>